<dbReference type="AlphaFoldDB" id="A0A9X2KSG1"/>
<reference evidence="1" key="1">
    <citation type="submission" date="2022-05" db="EMBL/GenBank/DDBJ databases">
        <authorList>
            <person name="Sun H.-N."/>
        </authorList>
    </citation>
    <scope>NUCLEOTIDE SEQUENCE</scope>
    <source>
        <strain evidence="1">HB14</strain>
    </source>
</reference>
<proteinExistence type="predicted"/>
<sequence>MTRCFDVVLCGTGIYFDNFTETPIIGFLTARRVAAADTTQAIKLAQHQVLVHWNQSYNAEHKLGVPRLEAVTTTAIRKWLRRALDEDYFFYDSEAVKARHLAHIHHTARPWYRL</sequence>
<dbReference type="RefSeq" id="WP_253966502.1">
    <property type="nucleotide sequence ID" value="NZ_JAMFTH010000001.1"/>
</dbReference>
<comment type="caution">
    <text evidence="1">The sequence shown here is derived from an EMBL/GenBank/DDBJ whole genome shotgun (WGS) entry which is preliminary data.</text>
</comment>
<name>A0A9X2KSG1_9GAMM</name>
<accession>A0A9X2KSG1</accession>
<protein>
    <submittedName>
        <fullName evidence="1">Uncharacterized protein</fullName>
    </submittedName>
</protein>
<evidence type="ECO:0000313" key="1">
    <source>
        <dbReference type="EMBL" id="MCP8898214.1"/>
    </source>
</evidence>
<reference evidence="1" key="2">
    <citation type="submission" date="2023-01" db="EMBL/GenBank/DDBJ databases">
        <title>Gilvimarinus xylanilyticus HB14 isolated from Caulerpa lentillifera aquaculture base in Hainan, China.</title>
        <authorList>
            <person name="Zhang Y.-J."/>
        </authorList>
    </citation>
    <scope>NUCLEOTIDE SEQUENCE</scope>
    <source>
        <strain evidence="1">HB14</strain>
    </source>
</reference>
<dbReference type="EMBL" id="JAMFTH010000001">
    <property type="protein sequence ID" value="MCP8898214.1"/>
    <property type="molecule type" value="Genomic_DNA"/>
</dbReference>
<evidence type="ECO:0000313" key="2">
    <source>
        <dbReference type="Proteomes" id="UP001139319"/>
    </source>
</evidence>
<keyword evidence="2" id="KW-1185">Reference proteome</keyword>
<gene>
    <name evidence="1" type="ORF">M6D89_02745</name>
</gene>
<dbReference type="Proteomes" id="UP001139319">
    <property type="component" value="Unassembled WGS sequence"/>
</dbReference>
<organism evidence="1 2">
    <name type="scientific">Gilvimarinus xylanilyticus</name>
    <dbReference type="NCBI Taxonomy" id="2944139"/>
    <lineage>
        <taxon>Bacteria</taxon>
        <taxon>Pseudomonadati</taxon>
        <taxon>Pseudomonadota</taxon>
        <taxon>Gammaproteobacteria</taxon>
        <taxon>Cellvibrionales</taxon>
        <taxon>Cellvibrionaceae</taxon>
        <taxon>Gilvimarinus</taxon>
    </lineage>
</organism>